<reference evidence="12" key="1">
    <citation type="journal article" date="2020" name="Fungal Divers.">
        <title>Resolving the Mortierellaceae phylogeny through synthesis of multi-gene phylogenetics and phylogenomics.</title>
        <authorList>
            <person name="Vandepol N."/>
            <person name="Liber J."/>
            <person name="Desiro A."/>
            <person name="Na H."/>
            <person name="Kennedy M."/>
            <person name="Barry K."/>
            <person name="Grigoriev I.V."/>
            <person name="Miller A.N."/>
            <person name="O'Donnell K."/>
            <person name="Stajich J.E."/>
            <person name="Bonito G."/>
        </authorList>
    </citation>
    <scope>NUCLEOTIDE SEQUENCE</scope>
    <source>
        <strain evidence="12">NVP60</strain>
    </source>
</reference>
<comment type="similarity">
    <text evidence="10">Belongs to the glycosyltransferase 22 family. PIGZ subfamily.</text>
</comment>
<dbReference type="GO" id="GO:0005789">
    <property type="term" value="C:endoplasmic reticulum membrane"/>
    <property type="evidence" value="ECO:0007669"/>
    <property type="project" value="UniProtKB-SubCell"/>
</dbReference>
<evidence type="ECO:0000256" key="2">
    <source>
        <dbReference type="ARBA" id="ARBA00004687"/>
    </source>
</evidence>
<comment type="caution">
    <text evidence="12">The sequence shown here is derived from an EMBL/GenBank/DDBJ whole genome shotgun (WGS) entry which is preliminary data.</text>
</comment>
<feature type="transmembrane region" description="Helical" evidence="11">
    <location>
        <begin position="131"/>
        <end position="148"/>
    </location>
</feature>
<evidence type="ECO:0000313" key="12">
    <source>
        <dbReference type="EMBL" id="KAG0311846.1"/>
    </source>
</evidence>
<keyword evidence="8 11" id="KW-1133">Transmembrane helix</keyword>
<evidence type="ECO:0000256" key="6">
    <source>
        <dbReference type="ARBA" id="ARBA00022692"/>
    </source>
</evidence>
<organism evidence="12 13">
    <name type="scientific">Linnemannia gamsii</name>
    <dbReference type="NCBI Taxonomy" id="64522"/>
    <lineage>
        <taxon>Eukaryota</taxon>
        <taxon>Fungi</taxon>
        <taxon>Fungi incertae sedis</taxon>
        <taxon>Mucoromycota</taxon>
        <taxon>Mortierellomycotina</taxon>
        <taxon>Mortierellomycetes</taxon>
        <taxon>Mortierellales</taxon>
        <taxon>Mortierellaceae</taxon>
        <taxon>Linnemannia</taxon>
    </lineage>
</organism>
<proteinExistence type="inferred from homology"/>
<evidence type="ECO:0000256" key="9">
    <source>
        <dbReference type="ARBA" id="ARBA00023136"/>
    </source>
</evidence>
<dbReference type="OrthoDB" id="10066429at2759"/>
<evidence type="ECO:0000256" key="3">
    <source>
        <dbReference type="ARBA" id="ARBA00022502"/>
    </source>
</evidence>
<keyword evidence="6 11" id="KW-0812">Transmembrane</keyword>
<dbReference type="GO" id="GO:0000026">
    <property type="term" value="F:alpha-1,2-mannosyltransferase activity"/>
    <property type="evidence" value="ECO:0007669"/>
    <property type="project" value="TreeGrafter"/>
</dbReference>
<feature type="transmembrane region" description="Helical" evidence="11">
    <location>
        <begin position="12"/>
        <end position="32"/>
    </location>
</feature>
<keyword evidence="13" id="KW-1185">Reference proteome</keyword>
<evidence type="ECO:0000256" key="7">
    <source>
        <dbReference type="ARBA" id="ARBA00022824"/>
    </source>
</evidence>
<dbReference type="Proteomes" id="UP000823405">
    <property type="component" value="Unassembled WGS sequence"/>
</dbReference>
<comment type="subcellular location">
    <subcellularLocation>
        <location evidence="1 11">Endoplasmic reticulum membrane</location>
        <topology evidence="1 11">Multi-pass membrane protein</topology>
    </subcellularLocation>
</comment>
<feature type="transmembrane region" description="Helical" evidence="11">
    <location>
        <begin position="98"/>
        <end position="119"/>
    </location>
</feature>
<gene>
    <name evidence="12" type="primary">SMP3</name>
    <name evidence="12" type="ORF">BGZ97_011602</name>
</gene>
<name>A0A9P6R3F6_9FUNG</name>
<protein>
    <recommendedName>
        <fullName evidence="11">Mannosyltransferase</fullName>
        <ecNumber evidence="11">2.4.1.-</ecNumber>
    </recommendedName>
</protein>
<sequence length="375" mass="41512">MQQHRPFSRATWNIYLAFLAVRLFIAFSPGYVHPDEFFQSAEITAGNVFGFNVDIPWEYQPELPCRSIIIPAITTGIPYLFLKKWIGTNSDHFVTTRALFLTQRLAFVLVSLVIDWSIVKMARQIRRSPSIALLLVASSYVTLAYHTHPFSNTVETLVLALSAVVLGKIIQEHDASTTLLTASTSKATTAFHPSATSVHGSLTLTMWNNLQYNLDKDNLALHGLHPRFFHLLLNFPVLFGNLAWVGVTTLISKVMAREWSSPSKLVTALTYSGICGISVLSSMPHQEARFLTPLILPLVISLSGRIARLGRRFWPLWLVLNGVLAIVFGVIHQAGLVPAMGLIQSQSLGFQDCQGVGSSMDHILCTNDPSKPGKF</sequence>
<dbReference type="EC" id="2.4.1.-" evidence="11"/>
<keyword evidence="5" id="KW-0808">Transferase</keyword>
<feature type="transmembrane region" description="Helical" evidence="11">
    <location>
        <begin position="314"/>
        <end position="332"/>
    </location>
</feature>
<comment type="pathway">
    <text evidence="2">Glycolipid biosynthesis; glycosylphosphatidylinositol-anchor biosynthesis.</text>
</comment>
<keyword evidence="3" id="KW-0337">GPI-anchor biosynthesis</keyword>
<dbReference type="AlphaFoldDB" id="A0A9P6R3F6"/>
<keyword evidence="9 11" id="KW-0472">Membrane</keyword>
<dbReference type="InterPro" id="IPR005599">
    <property type="entry name" value="GPI_mannosylTrfase"/>
</dbReference>
<evidence type="ECO:0000256" key="11">
    <source>
        <dbReference type="RuleBase" id="RU363075"/>
    </source>
</evidence>
<dbReference type="Pfam" id="PF03901">
    <property type="entry name" value="Glyco_transf_22"/>
    <property type="match status" value="2"/>
</dbReference>
<evidence type="ECO:0000256" key="1">
    <source>
        <dbReference type="ARBA" id="ARBA00004477"/>
    </source>
</evidence>
<evidence type="ECO:0000313" key="13">
    <source>
        <dbReference type="Proteomes" id="UP000823405"/>
    </source>
</evidence>
<evidence type="ECO:0000256" key="10">
    <source>
        <dbReference type="ARBA" id="ARBA00038466"/>
    </source>
</evidence>
<dbReference type="PANTHER" id="PTHR22760:SF3">
    <property type="entry name" value="GPI MANNOSYLTRANSFERASE 4"/>
    <property type="match status" value="1"/>
</dbReference>
<keyword evidence="7 11" id="KW-0256">Endoplasmic reticulum</keyword>
<accession>A0A9P6R3F6</accession>
<keyword evidence="4 11" id="KW-0328">Glycosyltransferase</keyword>
<dbReference type="EMBL" id="JAAAIN010000672">
    <property type="protein sequence ID" value="KAG0311846.1"/>
    <property type="molecule type" value="Genomic_DNA"/>
</dbReference>
<evidence type="ECO:0000256" key="5">
    <source>
        <dbReference type="ARBA" id="ARBA00022679"/>
    </source>
</evidence>
<dbReference type="PANTHER" id="PTHR22760">
    <property type="entry name" value="GLYCOSYLTRANSFERASE"/>
    <property type="match status" value="1"/>
</dbReference>
<dbReference type="GO" id="GO:0006506">
    <property type="term" value="P:GPI anchor biosynthetic process"/>
    <property type="evidence" value="ECO:0007669"/>
    <property type="project" value="UniProtKB-KW"/>
</dbReference>
<evidence type="ECO:0000256" key="4">
    <source>
        <dbReference type="ARBA" id="ARBA00022676"/>
    </source>
</evidence>
<evidence type="ECO:0000256" key="8">
    <source>
        <dbReference type="ARBA" id="ARBA00022989"/>
    </source>
</evidence>
<feature type="transmembrane region" description="Helical" evidence="11">
    <location>
        <begin position="228"/>
        <end position="251"/>
    </location>
</feature>